<feature type="DNA-binding region" description="OmpR/PhoB-type" evidence="5">
    <location>
        <begin position="1"/>
        <end position="103"/>
    </location>
</feature>
<dbReference type="SUPFAM" id="SSF48452">
    <property type="entry name" value="TPR-like"/>
    <property type="match status" value="1"/>
</dbReference>
<dbReference type="PROSITE" id="PS51755">
    <property type="entry name" value="OMPR_PHOB"/>
    <property type="match status" value="1"/>
</dbReference>
<dbReference type="Proteomes" id="UP000580474">
    <property type="component" value="Unassembled WGS sequence"/>
</dbReference>
<evidence type="ECO:0000256" key="5">
    <source>
        <dbReference type="PROSITE-ProRule" id="PRU01091"/>
    </source>
</evidence>
<accession>A0A840NNM5</accession>
<keyword evidence="2" id="KW-0805">Transcription regulation</keyword>
<dbReference type="InterPro" id="IPR016032">
    <property type="entry name" value="Sig_transdc_resp-reg_C-effctor"/>
</dbReference>
<dbReference type="InterPro" id="IPR001867">
    <property type="entry name" value="OmpR/PhoB-type_DNA-bd"/>
</dbReference>
<name>A0A840NNM5_9PSEU</name>
<keyword evidence="3 5" id="KW-0238">DNA-binding</keyword>
<organism evidence="8 9">
    <name type="scientific">Saccharopolyspora gloriosae</name>
    <dbReference type="NCBI Taxonomy" id="455344"/>
    <lineage>
        <taxon>Bacteria</taxon>
        <taxon>Bacillati</taxon>
        <taxon>Actinomycetota</taxon>
        <taxon>Actinomycetes</taxon>
        <taxon>Pseudonocardiales</taxon>
        <taxon>Pseudonocardiaceae</taxon>
        <taxon>Saccharopolyspora</taxon>
    </lineage>
</organism>
<proteinExistence type="inferred from homology"/>
<protein>
    <submittedName>
        <fullName evidence="8">DNA-binding SARP family transcriptional activator</fullName>
    </submittedName>
</protein>
<comment type="caution">
    <text evidence="8">The sequence shown here is derived from an EMBL/GenBank/DDBJ whole genome shotgun (WGS) entry which is preliminary data.</text>
</comment>
<dbReference type="SMART" id="SM00862">
    <property type="entry name" value="Trans_reg_C"/>
    <property type="match status" value="1"/>
</dbReference>
<reference evidence="8 9" key="1">
    <citation type="submission" date="2020-08" db="EMBL/GenBank/DDBJ databases">
        <title>Sequencing the genomes of 1000 actinobacteria strains.</title>
        <authorList>
            <person name="Klenk H.-P."/>
        </authorList>
    </citation>
    <scope>NUCLEOTIDE SEQUENCE [LARGE SCALE GENOMIC DNA]</scope>
    <source>
        <strain evidence="8 9">DSM 45582</strain>
    </source>
</reference>
<evidence type="ECO:0000256" key="2">
    <source>
        <dbReference type="ARBA" id="ARBA00023015"/>
    </source>
</evidence>
<evidence type="ECO:0000256" key="4">
    <source>
        <dbReference type="ARBA" id="ARBA00023163"/>
    </source>
</evidence>
<dbReference type="EMBL" id="JACHIV010000001">
    <property type="protein sequence ID" value="MBB5069857.1"/>
    <property type="molecule type" value="Genomic_DNA"/>
</dbReference>
<keyword evidence="9" id="KW-1185">Reference proteome</keyword>
<dbReference type="GO" id="GO:0006355">
    <property type="term" value="P:regulation of DNA-templated transcription"/>
    <property type="evidence" value="ECO:0007669"/>
    <property type="project" value="InterPro"/>
</dbReference>
<comment type="similarity">
    <text evidence="1">Belongs to the AfsR/DnrI/RedD regulatory family.</text>
</comment>
<dbReference type="Gene3D" id="1.10.10.10">
    <property type="entry name" value="Winged helix-like DNA-binding domain superfamily/Winged helix DNA-binding domain"/>
    <property type="match status" value="1"/>
</dbReference>
<feature type="domain" description="OmpR/PhoB-type" evidence="7">
    <location>
        <begin position="1"/>
        <end position="103"/>
    </location>
</feature>
<dbReference type="RefSeq" id="WP_184479480.1">
    <property type="nucleotide sequence ID" value="NZ_JACHIV010000001.1"/>
</dbReference>
<dbReference type="Gene3D" id="1.25.40.10">
    <property type="entry name" value="Tetratricopeptide repeat domain"/>
    <property type="match status" value="1"/>
</dbReference>
<dbReference type="InterPro" id="IPR051677">
    <property type="entry name" value="AfsR-DnrI-RedD_regulator"/>
</dbReference>
<dbReference type="AlphaFoldDB" id="A0A840NNM5"/>
<dbReference type="SMART" id="SM01043">
    <property type="entry name" value="BTAD"/>
    <property type="match status" value="1"/>
</dbReference>
<dbReference type="GO" id="GO:0003677">
    <property type="term" value="F:DNA binding"/>
    <property type="evidence" value="ECO:0007669"/>
    <property type="project" value="UniProtKB-UniRule"/>
</dbReference>
<evidence type="ECO:0000259" key="7">
    <source>
        <dbReference type="PROSITE" id="PS51755"/>
    </source>
</evidence>
<dbReference type="Pfam" id="PF03704">
    <property type="entry name" value="BTAD"/>
    <property type="match status" value="1"/>
</dbReference>
<sequence length="302" mass="33479">MSLHFFLMGSVRARRDADEIPLGPRQQRAVLAALLLNNGLRLSNDQLIGMVWDDPPPSAVMAVRTYVYKLRKLLPELELAGKDGGYAVRAETADDGTGEPLEGLHSRYFDAQRVRLTQRRLKAVEDRLERELDALELRDHVHANPLREHARALLMHALYLDGRQGEALDQFHEARTLLNEELRIEPGPELREVHRKNLDGTAKHVAAPDRLPPELPDFTGRAREIARLVAALPGSVGITGMRGSGKTALASSRCWNRWPTCTSSNRSCSAATGFLRASCAPSSARAPRPRLEQAVHGGFTSR</sequence>
<evidence type="ECO:0000256" key="1">
    <source>
        <dbReference type="ARBA" id="ARBA00005820"/>
    </source>
</evidence>
<gene>
    <name evidence="8" type="ORF">BJ969_002945</name>
</gene>
<evidence type="ECO:0000256" key="3">
    <source>
        <dbReference type="ARBA" id="ARBA00023125"/>
    </source>
</evidence>
<dbReference type="SUPFAM" id="SSF52540">
    <property type="entry name" value="P-loop containing nucleoside triphosphate hydrolases"/>
    <property type="match status" value="1"/>
</dbReference>
<keyword evidence="4" id="KW-0804">Transcription</keyword>
<evidence type="ECO:0000313" key="9">
    <source>
        <dbReference type="Proteomes" id="UP000580474"/>
    </source>
</evidence>
<dbReference type="Pfam" id="PF00486">
    <property type="entry name" value="Trans_reg_C"/>
    <property type="match status" value="1"/>
</dbReference>
<dbReference type="PANTHER" id="PTHR35807:SF1">
    <property type="entry name" value="TRANSCRIPTIONAL REGULATOR REDD"/>
    <property type="match status" value="1"/>
</dbReference>
<dbReference type="SUPFAM" id="SSF46894">
    <property type="entry name" value="C-terminal effector domain of the bipartite response regulators"/>
    <property type="match status" value="1"/>
</dbReference>
<dbReference type="GO" id="GO:0000160">
    <property type="term" value="P:phosphorelay signal transduction system"/>
    <property type="evidence" value="ECO:0007669"/>
    <property type="project" value="InterPro"/>
</dbReference>
<evidence type="ECO:0000256" key="6">
    <source>
        <dbReference type="SAM" id="MobiDB-lite"/>
    </source>
</evidence>
<dbReference type="CDD" id="cd15831">
    <property type="entry name" value="BTAD"/>
    <property type="match status" value="1"/>
</dbReference>
<dbReference type="InterPro" id="IPR036388">
    <property type="entry name" value="WH-like_DNA-bd_sf"/>
</dbReference>
<feature type="region of interest" description="Disordered" evidence="6">
    <location>
        <begin position="281"/>
        <end position="302"/>
    </location>
</feature>
<dbReference type="InterPro" id="IPR027417">
    <property type="entry name" value="P-loop_NTPase"/>
</dbReference>
<evidence type="ECO:0000313" key="8">
    <source>
        <dbReference type="EMBL" id="MBB5069857.1"/>
    </source>
</evidence>
<dbReference type="PANTHER" id="PTHR35807">
    <property type="entry name" value="TRANSCRIPTIONAL REGULATOR REDD-RELATED"/>
    <property type="match status" value="1"/>
</dbReference>
<dbReference type="InterPro" id="IPR011990">
    <property type="entry name" value="TPR-like_helical_dom_sf"/>
</dbReference>
<dbReference type="InterPro" id="IPR005158">
    <property type="entry name" value="BTAD"/>
</dbReference>